<comment type="caution">
    <text evidence="1">The sequence shown here is derived from an EMBL/GenBank/DDBJ whole genome shotgun (WGS) entry which is preliminary data.</text>
</comment>
<name>A0A401JGY1_9PROT</name>
<dbReference type="EMBL" id="BGOW01000028">
    <property type="protein sequence ID" value="GBL46868.1"/>
    <property type="molecule type" value="Genomic_DNA"/>
</dbReference>
<accession>A0A401JGY1</accession>
<protein>
    <submittedName>
        <fullName evidence="1">Uncharacterized protein</fullName>
    </submittedName>
</protein>
<evidence type="ECO:0000313" key="1">
    <source>
        <dbReference type="EMBL" id="GBL46868.1"/>
    </source>
</evidence>
<proteinExistence type="predicted"/>
<dbReference type="Proteomes" id="UP000286806">
    <property type="component" value="Unassembled WGS sequence"/>
</dbReference>
<dbReference type="AlphaFoldDB" id="A0A401JGY1"/>
<gene>
    <name evidence="1" type="ORF">SFMTTN_2694</name>
</gene>
<sequence length="50" mass="5817">MATLDLFSLFTPHSYSRTKGVSFDLFFLLNTKINEEVECYRHHPQAVQPS</sequence>
<reference evidence="1 2" key="1">
    <citation type="journal article" date="2019" name="Front. Microbiol.">
        <title>Genomes of Neutrophilic Sulfur-Oxidizing Chemolithoautotrophs Representing 9 Proteobacterial Species From 8 Genera.</title>
        <authorList>
            <person name="Watanabe T."/>
            <person name="Kojima H."/>
            <person name="Umezawa K."/>
            <person name="Hori C."/>
            <person name="Takasuka T.E."/>
            <person name="Kato Y."/>
            <person name="Fukui M."/>
        </authorList>
    </citation>
    <scope>NUCLEOTIDE SEQUENCE [LARGE SCALE GENOMIC DNA]</scope>
    <source>
        <strain evidence="1 2">TTN</strain>
    </source>
</reference>
<organism evidence="1 2">
    <name type="scientific">Sulfuriferula multivorans</name>
    <dbReference type="NCBI Taxonomy" id="1559896"/>
    <lineage>
        <taxon>Bacteria</taxon>
        <taxon>Pseudomonadati</taxon>
        <taxon>Pseudomonadota</taxon>
        <taxon>Betaproteobacteria</taxon>
        <taxon>Nitrosomonadales</taxon>
        <taxon>Sulfuricellaceae</taxon>
        <taxon>Sulfuriferula</taxon>
    </lineage>
</organism>
<keyword evidence="2" id="KW-1185">Reference proteome</keyword>
<evidence type="ECO:0000313" key="2">
    <source>
        <dbReference type="Proteomes" id="UP000286806"/>
    </source>
</evidence>